<dbReference type="AlphaFoldDB" id="I2H5J7"/>
<dbReference type="KEGG" id="tbl:TBLA_0F01060"/>
<sequence length="794" mass="93825">MSDKISQEIFDLIKSSNFKQCNVKIAQLRKQYPNSTYYEVLELYVKYKHSPSKFDYNVLNTLYGLKGSRTSSDIKALELLHTFFLEFNRFEEALHVYKKANFKYPSFEIAYYWFEKALNDFNFRHLGKACLQLIKYDDLKYNRSRDYRIWYVLSVLALFKFNKALLSDQEIKILPQLAYKTLIAAKPFQSTEECVVFCDLCETLFSDDKEKSKEIADLILPELKTSVDLYLKNYMLKHLKDNNLLFENCQFLLKSIDDYDLIKKLIVSGKQLDKSKNEIKTLITDLVGDGRNSRLSALELDLVFDNLISKDSITFYLEKFHNKQCCYVDIKRYLDKIDVSILLEIFHSFNDSDPIHDSNLFQLNIVEMDAIEYYNKHKNTLNTKPKTDYSACSIFILDIIKSCLIKDDITLKDVIFSISVLEHYQRKDIHNFDTRIWLITLYTYIGCIPLAYFHFNELKIKNVQNDTLDHLLYTRFSSLFPQKSHDYYKTLLNVEELFYGMSLDRIPSLTRIAFERRAYSKILGMLEFWINLETSSMRWLKISEMIQFARLCNDKRGNLLTEMHKKWLKIEQIKCNNSSIKQWSDNRDFDVFRLNMKELSGRKPKIFDYMDIAPDLITLNCAKEFIIESISTGEKSAQLEKILNTIDLSKTLNESTTSVEKWSFDIFFDIYNNNGDNLRKLLNESSQFEESFTKGTWLMSHTYLTQISTLKTLDNLKRIKDKNSKQLIKQKLRDLRDRVDTIYINYSKTLNVSYENMIKGEKYSCILKQLNFQEFSMEDISSSILTVRKTVKNL</sequence>
<dbReference type="FunCoup" id="I2H5J7">
    <property type="interactions" value="74"/>
</dbReference>
<reference evidence="1 2" key="1">
    <citation type="journal article" date="2011" name="Proc. Natl. Acad. Sci. U.S.A.">
        <title>Evolutionary erosion of yeast sex chromosomes by mating-type switching accidents.</title>
        <authorList>
            <person name="Gordon J.L."/>
            <person name="Armisen D."/>
            <person name="Proux-Wera E."/>
            <person name="Oheigeartaigh S.S."/>
            <person name="Byrne K.P."/>
            <person name="Wolfe K.H."/>
        </authorList>
    </citation>
    <scope>NUCLEOTIDE SEQUENCE [LARGE SCALE GENOMIC DNA]</scope>
    <source>
        <strain evidence="2">ATCC 34711 / CBS 6284 / DSM 70876 / NBRC 10599 / NRRL Y-10934 / UCD 77-7</strain>
    </source>
</reference>
<dbReference type="Pfam" id="PF09797">
    <property type="entry name" value="NatB_MDM20"/>
    <property type="match status" value="1"/>
</dbReference>
<accession>I2H5J7</accession>
<dbReference type="InterPro" id="IPR019183">
    <property type="entry name" value="NAA25_NatB_aux_su"/>
</dbReference>
<dbReference type="OrthoDB" id="1874341at2759"/>
<proteinExistence type="predicted"/>
<name>I2H5J7_HENB6</name>
<dbReference type="OMA" id="LPQLAYK"/>
<evidence type="ECO:0008006" key="3">
    <source>
        <dbReference type="Google" id="ProtNLM"/>
    </source>
</evidence>
<dbReference type="HOGENOM" id="CLU_019572_0_0_1"/>
<dbReference type="eggNOG" id="KOG2053">
    <property type="taxonomic scope" value="Eukaryota"/>
</dbReference>
<dbReference type="RefSeq" id="XP_004181168.1">
    <property type="nucleotide sequence ID" value="XM_004181120.1"/>
</dbReference>
<organism evidence="1 2">
    <name type="scientific">Henningerozyma blattae (strain ATCC 34711 / CBS 6284 / DSM 70876 / NBRC 10599 / NRRL Y-10934 / UCD 77-7)</name>
    <name type="common">Yeast</name>
    <name type="synonym">Tetrapisispora blattae</name>
    <dbReference type="NCBI Taxonomy" id="1071380"/>
    <lineage>
        <taxon>Eukaryota</taxon>
        <taxon>Fungi</taxon>
        <taxon>Dikarya</taxon>
        <taxon>Ascomycota</taxon>
        <taxon>Saccharomycotina</taxon>
        <taxon>Saccharomycetes</taxon>
        <taxon>Saccharomycetales</taxon>
        <taxon>Saccharomycetaceae</taxon>
        <taxon>Henningerozyma</taxon>
    </lineage>
</organism>
<dbReference type="STRING" id="1071380.I2H5J7"/>
<dbReference type="EMBL" id="HE806321">
    <property type="protein sequence ID" value="CCH61649.1"/>
    <property type="molecule type" value="Genomic_DNA"/>
</dbReference>
<evidence type="ECO:0000313" key="1">
    <source>
        <dbReference type="EMBL" id="CCH61649.1"/>
    </source>
</evidence>
<dbReference type="GeneID" id="14496758"/>
<dbReference type="InParanoid" id="I2H5J7"/>
<gene>
    <name evidence="1" type="primary">TBLA0F01060</name>
    <name evidence="1" type="ORF">TBLA_0F01060</name>
</gene>
<keyword evidence="2" id="KW-1185">Reference proteome</keyword>
<evidence type="ECO:0000313" key="2">
    <source>
        <dbReference type="Proteomes" id="UP000002866"/>
    </source>
</evidence>
<protein>
    <recommendedName>
        <fullName evidence="3">N-terminal acetyltransferase B complex subunit MDM20</fullName>
    </recommendedName>
</protein>
<dbReference type="Proteomes" id="UP000002866">
    <property type="component" value="Chromosome 6"/>
</dbReference>